<sequence>MEKRPPLERSFASELGAHPVAWKEQYMARGSLQPSISTNQQPSSSLPPAMAAFICDVKEHDVSIPRATKNKKKCSCWRAEKKRRRRGGNRRQPWRRPVMLAGALADAVAKLAWEAIHEGEFLPRARRREGGVLGCRWLREQTRSRKRWLSLSRWLRGGRREGSGAAVEVLARKLARRSGDAVTGGNDSEDARQKREGDPGFQ</sequence>
<gene>
    <name evidence="2" type="ORF">LR48_Vigan04g160700</name>
</gene>
<feature type="compositionally biased region" description="Basic and acidic residues" evidence="1">
    <location>
        <begin position="189"/>
        <end position="202"/>
    </location>
</feature>
<dbReference type="Proteomes" id="UP000053144">
    <property type="component" value="Chromosome 4"/>
</dbReference>
<protein>
    <submittedName>
        <fullName evidence="2">Uncharacterized protein</fullName>
    </submittedName>
</protein>
<organism evidence="2 3">
    <name type="scientific">Phaseolus angularis</name>
    <name type="common">Azuki bean</name>
    <name type="synonym">Vigna angularis</name>
    <dbReference type="NCBI Taxonomy" id="3914"/>
    <lineage>
        <taxon>Eukaryota</taxon>
        <taxon>Viridiplantae</taxon>
        <taxon>Streptophyta</taxon>
        <taxon>Embryophyta</taxon>
        <taxon>Tracheophyta</taxon>
        <taxon>Spermatophyta</taxon>
        <taxon>Magnoliopsida</taxon>
        <taxon>eudicotyledons</taxon>
        <taxon>Gunneridae</taxon>
        <taxon>Pentapetalae</taxon>
        <taxon>rosids</taxon>
        <taxon>fabids</taxon>
        <taxon>Fabales</taxon>
        <taxon>Fabaceae</taxon>
        <taxon>Papilionoideae</taxon>
        <taxon>50 kb inversion clade</taxon>
        <taxon>NPAAA clade</taxon>
        <taxon>indigoferoid/millettioid clade</taxon>
        <taxon>Phaseoleae</taxon>
        <taxon>Vigna</taxon>
    </lineage>
</organism>
<dbReference type="Gramene" id="KOM41409">
    <property type="protein sequence ID" value="KOM41409"/>
    <property type="gene ID" value="LR48_Vigan04g160700"/>
</dbReference>
<evidence type="ECO:0000313" key="2">
    <source>
        <dbReference type="EMBL" id="KOM41409.1"/>
    </source>
</evidence>
<reference evidence="3" key="1">
    <citation type="journal article" date="2015" name="Proc. Natl. Acad. Sci. U.S.A.">
        <title>Genome sequencing of adzuki bean (Vigna angularis) provides insight into high starch and low fat accumulation and domestication.</title>
        <authorList>
            <person name="Yang K."/>
            <person name="Tian Z."/>
            <person name="Chen C."/>
            <person name="Luo L."/>
            <person name="Zhao B."/>
            <person name="Wang Z."/>
            <person name="Yu L."/>
            <person name="Li Y."/>
            <person name="Sun Y."/>
            <person name="Li W."/>
            <person name="Chen Y."/>
            <person name="Li Y."/>
            <person name="Zhang Y."/>
            <person name="Ai D."/>
            <person name="Zhao J."/>
            <person name="Shang C."/>
            <person name="Ma Y."/>
            <person name="Wu B."/>
            <person name="Wang M."/>
            <person name="Gao L."/>
            <person name="Sun D."/>
            <person name="Zhang P."/>
            <person name="Guo F."/>
            <person name="Wang W."/>
            <person name="Li Y."/>
            <person name="Wang J."/>
            <person name="Varshney R.K."/>
            <person name="Wang J."/>
            <person name="Ling H.Q."/>
            <person name="Wan P."/>
        </authorList>
    </citation>
    <scope>NUCLEOTIDE SEQUENCE</scope>
    <source>
        <strain evidence="3">cv. Jingnong 6</strain>
    </source>
</reference>
<feature type="region of interest" description="Disordered" evidence="1">
    <location>
        <begin position="177"/>
        <end position="202"/>
    </location>
</feature>
<evidence type="ECO:0000313" key="3">
    <source>
        <dbReference type="Proteomes" id="UP000053144"/>
    </source>
</evidence>
<proteinExistence type="predicted"/>
<dbReference type="AlphaFoldDB" id="A0A0L9UFT1"/>
<dbReference type="EMBL" id="CM003374">
    <property type="protein sequence ID" value="KOM41409.1"/>
    <property type="molecule type" value="Genomic_DNA"/>
</dbReference>
<accession>A0A0L9UFT1</accession>
<name>A0A0L9UFT1_PHAAN</name>
<evidence type="ECO:0000256" key="1">
    <source>
        <dbReference type="SAM" id="MobiDB-lite"/>
    </source>
</evidence>